<dbReference type="Gene3D" id="3.40.630.30">
    <property type="match status" value="1"/>
</dbReference>
<dbReference type="PROSITE" id="PS51729">
    <property type="entry name" value="GNAT_YJDJ"/>
    <property type="match status" value="1"/>
</dbReference>
<evidence type="ECO:0000259" key="1">
    <source>
        <dbReference type="PROSITE" id="PS51729"/>
    </source>
</evidence>
<dbReference type="RefSeq" id="WP_092909335.1">
    <property type="nucleotide sequence ID" value="NZ_FOUZ01000014.1"/>
</dbReference>
<dbReference type="AlphaFoldDB" id="A0A1I4ZV39"/>
<dbReference type="PANTHER" id="PTHR31435">
    <property type="entry name" value="PROTEIN NATD1"/>
    <property type="match status" value="1"/>
</dbReference>
<dbReference type="InterPro" id="IPR016181">
    <property type="entry name" value="Acyl_CoA_acyltransferase"/>
</dbReference>
<evidence type="ECO:0000313" key="3">
    <source>
        <dbReference type="Proteomes" id="UP000199149"/>
    </source>
</evidence>
<dbReference type="OrthoDB" id="1120671at2"/>
<sequence length="105" mass="12240">MNEELITLEVIKNEKTARFELTVDGYIAFIDYKQEGEAIKLIHTEVPEELAGKGIAAALVEKTLVYLEEHKNSLFPYCPYVFAYIKRHPEWKRIVDSSFVKYNEL</sequence>
<accession>A0A1I4ZV39</accession>
<dbReference type="STRING" id="684065.SAMN05421738_11468"/>
<dbReference type="Pfam" id="PF14542">
    <property type="entry name" value="Acetyltransf_CG"/>
    <property type="match status" value="1"/>
</dbReference>
<gene>
    <name evidence="2" type="ORF">SAMN05421738_11468</name>
</gene>
<name>A0A1I4ZV39_9FLAO</name>
<reference evidence="3" key="1">
    <citation type="submission" date="2016-10" db="EMBL/GenBank/DDBJ databases">
        <authorList>
            <person name="Varghese N."/>
            <person name="Submissions S."/>
        </authorList>
    </citation>
    <scope>NUCLEOTIDE SEQUENCE [LARGE SCALE GENOMIC DNA]</scope>
    <source>
        <strain evidence="3">XJ109</strain>
    </source>
</reference>
<dbReference type="InterPro" id="IPR031165">
    <property type="entry name" value="GNAT_YJDJ"/>
</dbReference>
<keyword evidence="3" id="KW-1185">Reference proteome</keyword>
<dbReference type="PANTHER" id="PTHR31435:SF10">
    <property type="entry name" value="BSR4717 PROTEIN"/>
    <property type="match status" value="1"/>
</dbReference>
<dbReference type="EMBL" id="FOUZ01000014">
    <property type="protein sequence ID" value="SFN53859.1"/>
    <property type="molecule type" value="Genomic_DNA"/>
</dbReference>
<dbReference type="SUPFAM" id="SSF55729">
    <property type="entry name" value="Acyl-CoA N-acyltransferases (Nat)"/>
    <property type="match status" value="1"/>
</dbReference>
<dbReference type="Proteomes" id="UP000199149">
    <property type="component" value="Unassembled WGS sequence"/>
</dbReference>
<proteinExistence type="predicted"/>
<evidence type="ECO:0000313" key="2">
    <source>
        <dbReference type="EMBL" id="SFN53859.1"/>
    </source>
</evidence>
<protein>
    <recommendedName>
        <fullName evidence="1">N-acetyltransferase domain-containing protein</fullName>
    </recommendedName>
</protein>
<dbReference type="InterPro" id="IPR045057">
    <property type="entry name" value="Gcn5-rel_NAT"/>
</dbReference>
<organism evidence="2 3">
    <name type="scientific">Algoriella xinjiangensis</name>
    <dbReference type="NCBI Taxonomy" id="684065"/>
    <lineage>
        <taxon>Bacteria</taxon>
        <taxon>Pseudomonadati</taxon>
        <taxon>Bacteroidota</taxon>
        <taxon>Flavobacteriia</taxon>
        <taxon>Flavobacteriales</taxon>
        <taxon>Weeksellaceae</taxon>
        <taxon>Algoriella</taxon>
    </lineage>
</organism>
<feature type="domain" description="N-acetyltransferase" evidence="1">
    <location>
        <begin position="11"/>
        <end position="96"/>
    </location>
</feature>